<gene>
    <name evidence="4" type="ORF">BAE44_0006904</name>
</gene>
<feature type="domain" description="DUF4378" evidence="3">
    <location>
        <begin position="774"/>
        <end position="945"/>
    </location>
</feature>
<feature type="coiled-coil region" evidence="1">
    <location>
        <begin position="742"/>
        <end position="772"/>
    </location>
</feature>
<feature type="compositionally biased region" description="Basic and acidic residues" evidence="2">
    <location>
        <begin position="241"/>
        <end position="273"/>
    </location>
</feature>
<feature type="compositionally biased region" description="Low complexity" evidence="2">
    <location>
        <begin position="64"/>
        <end position="78"/>
    </location>
</feature>
<dbReference type="InterPro" id="IPR025486">
    <property type="entry name" value="DUF4378"/>
</dbReference>
<sequence length="972" mass="107732">MPARMRGAPFAAADDARELDRQMGCMAGIFQIFDRQRLITGGERRGGRQAQKRLPPPSAPESTVPKSSSNVPVQSSSTSKIVLEKTFSKCTTENSSLSIESSRASSSSSSCSSFSSLDGNKSVQQEHPYINEELFVQRSLKSSPSLKETDMNTKPGHPNVGFRDIVKDSINRDSGGLTVKTSVQEARRNGQYKDSPRPLLLSKSMDGTCIIGIDRSTKVPAAVTESNRRLQEQSRFSCDDRRLLRPAETQESKRPSSRLKELPRLSLDSRKESLSPSLRQKNFSYKRTDDILLDNLRPQDSPSHRRANSVIAKLMGLEEATNATGVLTADKHETSRSPRPAQATQHEHPSRSSRSTCQDSCMLQLKNESSVLKTKPSPRILTEAAPWRQQERSANNIKAQQCREVEGRPRTASVYADIERRLGVGGLDFLECNNKDFRALRILGAFLNAKDAKTQNDSDDESVAVQRTGYDLTTDPGNSQPPIVVMKPARTTEKPEVSLASVAPIAGLRSLRKSPARHSSFTGTNDKIHLRMSRAQLKSEEPASSASSPRPTGSSSPRNVQKKAESERKSRPPVSPKSPSKKSNEAVSPKGRIRSKPSQVKSHCDEVLPSPGSRISLAKQVDVSIMDCPKPPSVSSSFVQPSNVATTSSHKVPSILSSDQNIHSLDNIPSPVSVLDTSFYHKRISDSFKGENYRALFSEHTIITFSDGETHSSDECWNPNSLPDTPQSKASSEVNQIKPENLEVLIQKLEQLQSMNEEAANIKEVMASVTANKDHQYIYEILSASGLLHKELSFTALPGQLRPSSYLINPELFLILEQTKPDFVSAFQTVSGAKKCSKPYTGKLHRRLVFDLVNETIAQKMNICRSGNQPVKFLQSRKLSGWQLFKDLCTEVDRLTKCPEGDENENLLVDEDIIDGKKDWMSFDNALHGMVLEIERSIFKDLIDDVIDGGATEKMQFGQWKLRRQLSFTSIN</sequence>
<evidence type="ECO:0000256" key="2">
    <source>
        <dbReference type="SAM" id="MobiDB-lite"/>
    </source>
</evidence>
<dbReference type="GO" id="GO:0051513">
    <property type="term" value="P:regulation of monopolar cell growth"/>
    <property type="evidence" value="ECO:0007669"/>
    <property type="project" value="InterPro"/>
</dbReference>
<dbReference type="PANTHER" id="PTHR31680">
    <property type="entry name" value="LONGIFOLIA PROTEIN"/>
    <property type="match status" value="1"/>
</dbReference>
<feature type="compositionally biased region" description="Low complexity" evidence="2">
    <location>
        <begin position="95"/>
        <end position="116"/>
    </location>
</feature>
<feature type="region of interest" description="Disordered" evidence="2">
    <location>
        <begin position="94"/>
        <end position="122"/>
    </location>
</feature>
<dbReference type="EMBL" id="LWDX02022110">
    <property type="protein sequence ID" value="OEL32081.1"/>
    <property type="molecule type" value="Genomic_DNA"/>
</dbReference>
<feature type="region of interest" description="Disordered" evidence="2">
    <location>
        <begin position="143"/>
        <end position="162"/>
    </location>
</feature>
<dbReference type="PANTHER" id="PTHR31680:SF7">
    <property type="entry name" value="OS07G0603300 PROTEIN"/>
    <property type="match status" value="1"/>
</dbReference>
<reference evidence="4 5" key="1">
    <citation type="submission" date="2016-09" db="EMBL/GenBank/DDBJ databases">
        <title>The draft genome of Dichanthelium oligosanthes: A C3 panicoid grass species.</title>
        <authorList>
            <person name="Studer A.J."/>
            <person name="Schnable J.C."/>
            <person name="Brutnell T.P."/>
        </authorList>
    </citation>
    <scope>NUCLEOTIDE SEQUENCE [LARGE SCALE GENOMIC DNA]</scope>
    <source>
        <strain evidence="5">cv. Kellogg 1175</strain>
        <tissue evidence="4">Leaf</tissue>
    </source>
</reference>
<keyword evidence="5" id="KW-1185">Reference proteome</keyword>
<feature type="region of interest" description="Disordered" evidence="2">
    <location>
        <begin position="329"/>
        <end position="357"/>
    </location>
</feature>
<protein>
    <recommendedName>
        <fullName evidence="3">DUF4378 domain-containing protein</fullName>
    </recommendedName>
</protein>
<dbReference type="STRING" id="888268.A0A1E5W3Y5"/>
<keyword evidence="1" id="KW-0175">Coiled coil</keyword>
<feature type="region of interest" description="Disordered" evidence="2">
    <location>
        <begin position="536"/>
        <end position="612"/>
    </location>
</feature>
<feature type="region of interest" description="Disordered" evidence="2">
    <location>
        <begin position="241"/>
        <end position="281"/>
    </location>
</feature>
<feature type="region of interest" description="Disordered" evidence="2">
    <location>
        <begin position="708"/>
        <end position="730"/>
    </location>
</feature>
<evidence type="ECO:0000313" key="5">
    <source>
        <dbReference type="Proteomes" id="UP000095767"/>
    </source>
</evidence>
<name>A0A1E5W3Y5_9POAL</name>
<feature type="region of interest" description="Disordered" evidence="2">
    <location>
        <begin position="42"/>
        <end position="78"/>
    </location>
</feature>
<organism evidence="4 5">
    <name type="scientific">Dichanthelium oligosanthes</name>
    <dbReference type="NCBI Taxonomy" id="888268"/>
    <lineage>
        <taxon>Eukaryota</taxon>
        <taxon>Viridiplantae</taxon>
        <taxon>Streptophyta</taxon>
        <taxon>Embryophyta</taxon>
        <taxon>Tracheophyta</taxon>
        <taxon>Spermatophyta</taxon>
        <taxon>Magnoliopsida</taxon>
        <taxon>Liliopsida</taxon>
        <taxon>Poales</taxon>
        <taxon>Poaceae</taxon>
        <taxon>PACMAD clade</taxon>
        <taxon>Panicoideae</taxon>
        <taxon>Panicodae</taxon>
        <taxon>Paniceae</taxon>
        <taxon>Dichantheliinae</taxon>
        <taxon>Dichanthelium</taxon>
    </lineage>
</organism>
<dbReference type="Pfam" id="PF14309">
    <property type="entry name" value="DUF4378"/>
    <property type="match status" value="1"/>
</dbReference>
<dbReference type="InterPro" id="IPR033334">
    <property type="entry name" value="LNG1/2"/>
</dbReference>
<comment type="caution">
    <text evidence="4">The sequence shown here is derived from an EMBL/GenBank/DDBJ whole genome shotgun (WGS) entry which is preliminary data.</text>
</comment>
<accession>A0A1E5W3Y5</accession>
<dbReference type="AlphaFoldDB" id="A0A1E5W3Y5"/>
<dbReference type="OrthoDB" id="769613at2759"/>
<evidence type="ECO:0000259" key="3">
    <source>
        <dbReference type="Pfam" id="PF14309"/>
    </source>
</evidence>
<feature type="compositionally biased region" description="Polar residues" evidence="2">
    <location>
        <begin position="718"/>
        <end position="730"/>
    </location>
</feature>
<feature type="compositionally biased region" description="Low complexity" evidence="2">
    <location>
        <begin position="542"/>
        <end position="558"/>
    </location>
</feature>
<evidence type="ECO:0000313" key="4">
    <source>
        <dbReference type="EMBL" id="OEL32081.1"/>
    </source>
</evidence>
<dbReference type="Proteomes" id="UP000095767">
    <property type="component" value="Unassembled WGS sequence"/>
</dbReference>
<proteinExistence type="predicted"/>
<evidence type="ECO:0000256" key="1">
    <source>
        <dbReference type="SAM" id="Coils"/>
    </source>
</evidence>